<evidence type="ECO:0000259" key="1">
    <source>
        <dbReference type="Pfam" id="PF07714"/>
    </source>
</evidence>
<dbReference type="Pfam" id="PF07714">
    <property type="entry name" value="PK_Tyr_Ser-Thr"/>
    <property type="match status" value="1"/>
</dbReference>
<keyword evidence="3" id="KW-1185">Reference proteome</keyword>
<dbReference type="InterPro" id="IPR001245">
    <property type="entry name" value="Ser-Thr/Tyr_kinase_cat_dom"/>
</dbReference>
<proteinExistence type="predicted"/>
<dbReference type="PANTHER" id="PTHR48055">
    <property type="entry name" value="LEUCINE-RICH REPEAT RECEPTOR PROTEIN KINASE EMS1"/>
    <property type="match status" value="1"/>
</dbReference>
<dbReference type="GO" id="GO:0004672">
    <property type="term" value="F:protein kinase activity"/>
    <property type="evidence" value="ECO:0007669"/>
    <property type="project" value="InterPro"/>
</dbReference>
<evidence type="ECO:0000313" key="2">
    <source>
        <dbReference type="EMBL" id="CAD6251823.1"/>
    </source>
</evidence>
<reference evidence="2" key="1">
    <citation type="submission" date="2020-10" db="EMBL/GenBank/DDBJ databases">
        <authorList>
            <person name="Han B."/>
            <person name="Lu T."/>
            <person name="Zhao Q."/>
            <person name="Huang X."/>
            <person name="Zhao Y."/>
        </authorList>
    </citation>
    <scope>NUCLEOTIDE SEQUENCE</scope>
</reference>
<feature type="domain" description="Serine-threonine/tyrosine-protein kinase catalytic" evidence="1">
    <location>
        <begin position="58"/>
        <end position="102"/>
    </location>
</feature>
<dbReference type="PANTHER" id="PTHR48055:SF46">
    <property type="entry name" value="LEUCINE-RICH REPEAT SERINE_THREONINE-PROTEIN KINASE 1"/>
    <property type="match status" value="1"/>
</dbReference>
<accession>A0A811Q712</accession>
<dbReference type="AlphaFoldDB" id="A0A811Q712"/>
<protein>
    <recommendedName>
        <fullName evidence="1">Serine-threonine/tyrosine-protein kinase catalytic domain-containing protein</fullName>
    </recommendedName>
</protein>
<dbReference type="Gene3D" id="1.10.510.10">
    <property type="entry name" value="Transferase(Phosphotransferase) domain 1"/>
    <property type="match status" value="1"/>
</dbReference>
<dbReference type="EMBL" id="CAJGYO010000008">
    <property type="protein sequence ID" value="CAD6251823.1"/>
    <property type="molecule type" value="Genomic_DNA"/>
</dbReference>
<dbReference type="InterPro" id="IPR011009">
    <property type="entry name" value="Kinase-like_dom_sf"/>
</dbReference>
<sequence>MVVTVCLGLRWVRRARRETANRRRPTAWKMTRFENMDLEMDDVLRTKNVAYTLEVVREEYAYTLRVDEKTDVYSFGVVLLELVTGRRPLGDFGDEIDLVHWTRQQSWPWLTPGCRQSPPA</sequence>
<dbReference type="OrthoDB" id="781197at2759"/>
<dbReference type="GO" id="GO:0016020">
    <property type="term" value="C:membrane"/>
    <property type="evidence" value="ECO:0007669"/>
    <property type="project" value="TreeGrafter"/>
</dbReference>
<name>A0A811Q712_9POAL</name>
<evidence type="ECO:0000313" key="3">
    <source>
        <dbReference type="Proteomes" id="UP000604825"/>
    </source>
</evidence>
<dbReference type="InterPro" id="IPR051564">
    <property type="entry name" value="LRR_receptor-like_kinase"/>
</dbReference>
<gene>
    <name evidence="2" type="ORF">NCGR_LOCUS35557</name>
</gene>
<comment type="caution">
    <text evidence="2">The sequence shown here is derived from an EMBL/GenBank/DDBJ whole genome shotgun (WGS) entry which is preliminary data.</text>
</comment>
<organism evidence="2 3">
    <name type="scientific">Miscanthus lutarioriparius</name>
    <dbReference type="NCBI Taxonomy" id="422564"/>
    <lineage>
        <taxon>Eukaryota</taxon>
        <taxon>Viridiplantae</taxon>
        <taxon>Streptophyta</taxon>
        <taxon>Embryophyta</taxon>
        <taxon>Tracheophyta</taxon>
        <taxon>Spermatophyta</taxon>
        <taxon>Magnoliopsida</taxon>
        <taxon>Liliopsida</taxon>
        <taxon>Poales</taxon>
        <taxon>Poaceae</taxon>
        <taxon>PACMAD clade</taxon>
        <taxon>Panicoideae</taxon>
        <taxon>Andropogonodae</taxon>
        <taxon>Andropogoneae</taxon>
        <taxon>Saccharinae</taxon>
        <taxon>Miscanthus</taxon>
    </lineage>
</organism>
<dbReference type="SUPFAM" id="SSF56112">
    <property type="entry name" value="Protein kinase-like (PK-like)"/>
    <property type="match status" value="1"/>
</dbReference>
<dbReference type="Proteomes" id="UP000604825">
    <property type="component" value="Unassembled WGS sequence"/>
</dbReference>